<feature type="transmembrane region" description="Helical" evidence="8">
    <location>
        <begin position="66"/>
        <end position="85"/>
    </location>
</feature>
<dbReference type="GO" id="GO:0005886">
    <property type="term" value="C:plasma membrane"/>
    <property type="evidence" value="ECO:0007669"/>
    <property type="project" value="UniProtKB-SubCell"/>
</dbReference>
<proteinExistence type="inferred from homology"/>
<evidence type="ECO:0000256" key="6">
    <source>
        <dbReference type="ARBA" id="ARBA00023136"/>
    </source>
</evidence>
<feature type="transmembrane region" description="Helical" evidence="8">
    <location>
        <begin position="12"/>
        <end position="30"/>
    </location>
</feature>
<dbReference type="RefSeq" id="WP_323467517.1">
    <property type="nucleotide sequence ID" value="NZ_CP144224.1"/>
</dbReference>
<name>A0AAJ2NR71_ALKPS</name>
<keyword evidence="5 8" id="KW-1133">Transmembrane helix</keyword>
<sequence>MGRRTNEKLNVEWGKVVIAAFFEVGWVIGLKHASLWWEWMVTVIAIAVSFYLLIQAGKRLPVGTAYAVFVGLGTAGTVSAEFLLFGEPLEIIKVLLIGLLLAGVIGLKLVTSEDQSQHEKGVE</sequence>
<dbReference type="Gene3D" id="1.10.3730.20">
    <property type="match status" value="1"/>
</dbReference>
<comment type="similarity">
    <text evidence="7">Belongs to the drug/metabolite transporter (DMT) superfamily. Small multidrug resistance (SMR) (TC 2.A.7.1) family.</text>
</comment>
<keyword evidence="4 7" id="KW-0812">Transmembrane</keyword>
<comment type="caution">
    <text evidence="9">The sequence shown here is derived from an EMBL/GenBank/DDBJ whole genome shotgun (WGS) entry which is preliminary data.</text>
</comment>
<dbReference type="FunFam" id="1.10.3730.20:FF:000001">
    <property type="entry name" value="Quaternary ammonium compound resistance transporter SugE"/>
    <property type="match status" value="1"/>
</dbReference>
<evidence type="ECO:0000256" key="4">
    <source>
        <dbReference type="ARBA" id="ARBA00022692"/>
    </source>
</evidence>
<dbReference type="SUPFAM" id="SSF103481">
    <property type="entry name" value="Multidrug resistance efflux transporter EmrE"/>
    <property type="match status" value="1"/>
</dbReference>
<evidence type="ECO:0000256" key="3">
    <source>
        <dbReference type="ARBA" id="ARBA00022475"/>
    </source>
</evidence>
<evidence type="ECO:0000256" key="5">
    <source>
        <dbReference type="ARBA" id="ARBA00022989"/>
    </source>
</evidence>
<protein>
    <submittedName>
        <fullName evidence="9">Multidrug efflux SMR transporter</fullName>
    </submittedName>
</protein>
<dbReference type="GO" id="GO:0022857">
    <property type="term" value="F:transmembrane transporter activity"/>
    <property type="evidence" value="ECO:0007669"/>
    <property type="project" value="InterPro"/>
</dbReference>
<evidence type="ECO:0000313" key="9">
    <source>
        <dbReference type="EMBL" id="MDV2887006.1"/>
    </source>
</evidence>
<dbReference type="PANTHER" id="PTHR30561:SF7">
    <property type="entry name" value="GUANIDINIUM EFFLUX SYSTEM SUBUNIT GDNC-RELATED"/>
    <property type="match status" value="1"/>
</dbReference>
<accession>A0AAJ2NR71</accession>
<evidence type="ECO:0000313" key="10">
    <source>
        <dbReference type="Proteomes" id="UP001285636"/>
    </source>
</evidence>
<comment type="subcellular location">
    <subcellularLocation>
        <location evidence="1 7">Cell membrane</location>
        <topology evidence="1 7">Multi-pass membrane protein</topology>
    </subcellularLocation>
</comment>
<dbReference type="InterPro" id="IPR000390">
    <property type="entry name" value="Small_drug/metabolite_transptr"/>
</dbReference>
<dbReference type="PANTHER" id="PTHR30561">
    <property type="entry name" value="SMR FAMILY PROTON-DEPENDENT DRUG EFFLUX TRANSPORTER SUGE"/>
    <property type="match status" value="1"/>
</dbReference>
<dbReference type="InterPro" id="IPR045324">
    <property type="entry name" value="Small_multidrug_res"/>
</dbReference>
<evidence type="ECO:0000256" key="8">
    <source>
        <dbReference type="SAM" id="Phobius"/>
    </source>
</evidence>
<evidence type="ECO:0000256" key="7">
    <source>
        <dbReference type="RuleBase" id="RU003942"/>
    </source>
</evidence>
<evidence type="ECO:0000256" key="2">
    <source>
        <dbReference type="ARBA" id="ARBA00022448"/>
    </source>
</evidence>
<evidence type="ECO:0000256" key="1">
    <source>
        <dbReference type="ARBA" id="ARBA00004651"/>
    </source>
</evidence>
<dbReference type="AlphaFoldDB" id="A0AAJ2NR71"/>
<dbReference type="EMBL" id="JAWJAY010000006">
    <property type="protein sequence ID" value="MDV2887006.1"/>
    <property type="molecule type" value="Genomic_DNA"/>
</dbReference>
<organism evidence="9 10">
    <name type="scientific">Alkalihalophilus pseudofirmus</name>
    <name type="common">Bacillus pseudofirmus</name>
    <dbReference type="NCBI Taxonomy" id="79885"/>
    <lineage>
        <taxon>Bacteria</taxon>
        <taxon>Bacillati</taxon>
        <taxon>Bacillota</taxon>
        <taxon>Bacilli</taxon>
        <taxon>Bacillales</taxon>
        <taxon>Bacillaceae</taxon>
        <taxon>Alkalihalophilus</taxon>
    </lineage>
</organism>
<keyword evidence="2" id="KW-0813">Transport</keyword>
<feature type="transmembrane region" description="Helical" evidence="8">
    <location>
        <begin position="91"/>
        <end position="110"/>
    </location>
</feature>
<keyword evidence="3" id="KW-1003">Cell membrane</keyword>
<gene>
    <name evidence="9" type="ORF">RYX45_17560</name>
</gene>
<dbReference type="Proteomes" id="UP001285636">
    <property type="component" value="Unassembled WGS sequence"/>
</dbReference>
<dbReference type="InterPro" id="IPR037185">
    <property type="entry name" value="EmrE-like"/>
</dbReference>
<keyword evidence="6 8" id="KW-0472">Membrane</keyword>
<reference evidence="9" key="1">
    <citation type="submission" date="2023-10" db="EMBL/GenBank/DDBJ databases">
        <title>Screening of Alkalihalophilus pseudofirmusBZ-TG-HK211 and Its Alleviation of Salt Stress on Rapeseed Growth.</title>
        <authorList>
            <person name="Zhao B."/>
            <person name="Guo T."/>
        </authorList>
    </citation>
    <scope>NUCLEOTIDE SEQUENCE</scope>
    <source>
        <strain evidence="9">BZ-TG-HK211</strain>
    </source>
</reference>
<feature type="transmembrane region" description="Helical" evidence="8">
    <location>
        <begin position="36"/>
        <end position="54"/>
    </location>
</feature>
<dbReference type="Pfam" id="PF00893">
    <property type="entry name" value="Multi_Drug_Res"/>
    <property type="match status" value="1"/>
</dbReference>